<feature type="transmembrane region" description="Helical" evidence="2">
    <location>
        <begin position="7"/>
        <end position="26"/>
    </location>
</feature>
<keyword evidence="2" id="KW-0812">Transmembrane</keyword>
<name>A0A172TI17_9BACL</name>
<sequence>MNKIAKVTYSFVLMGALLTAGSIMYINADGNAPATQPGSANDPVVTKSYVDEQVASLVKAELAKLNGTTPPTTPTKPDQGKPDEGAPSAAMKPVTVRPGQTIIGSEGTEFVVRAGKGTAYTEDGGGLSDLTSAKDIGKGLSVGSNHYVVAPRAGRGITSDPKSKVSLIVLVRGGYTIK</sequence>
<dbReference type="KEGG" id="pswu:SY83_10915"/>
<evidence type="ECO:0000313" key="4">
    <source>
        <dbReference type="Proteomes" id="UP000076927"/>
    </source>
</evidence>
<gene>
    <name evidence="3" type="ORF">SY83_10915</name>
</gene>
<accession>A0A172TI17</accession>
<organism evidence="3 4">
    <name type="scientific">Paenibacillus swuensis</name>
    <dbReference type="NCBI Taxonomy" id="1178515"/>
    <lineage>
        <taxon>Bacteria</taxon>
        <taxon>Bacillati</taxon>
        <taxon>Bacillota</taxon>
        <taxon>Bacilli</taxon>
        <taxon>Bacillales</taxon>
        <taxon>Paenibacillaceae</taxon>
        <taxon>Paenibacillus</taxon>
    </lineage>
</organism>
<dbReference type="PATRIC" id="fig|1178515.4.peg.2191"/>
<proteinExistence type="predicted"/>
<keyword evidence="4" id="KW-1185">Reference proteome</keyword>
<dbReference type="STRING" id="1178515.SY83_10915"/>
<feature type="region of interest" description="Disordered" evidence="1">
    <location>
        <begin position="62"/>
        <end position="93"/>
    </location>
</feature>
<dbReference type="EMBL" id="CP011388">
    <property type="protein sequence ID" value="ANE46699.1"/>
    <property type="molecule type" value="Genomic_DNA"/>
</dbReference>
<reference evidence="3 4" key="1">
    <citation type="submission" date="2015-01" db="EMBL/GenBank/DDBJ databases">
        <title>Paenibacillus swuensis/DY6/whole genome sequencing.</title>
        <authorList>
            <person name="Kim M.K."/>
            <person name="Srinivasan S."/>
            <person name="Lee J.-J."/>
        </authorList>
    </citation>
    <scope>NUCLEOTIDE SEQUENCE [LARGE SCALE GENOMIC DNA]</scope>
    <source>
        <strain evidence="3 4">DY6</strain>
    </source>
</reference>
<dbReference type="OrthoDB" id="2381664at2"/>
<evidence type="ECO:0000256" key="2">
    <source>
        <dbReference type="SAM" id="Phobius"/>
    </source>
</evidence>
<evidence type="ECO:0000256" key="1">
    <source>
        <dbReference type="SAM" id="MobiDB-lite"/>
    </source>
</evidence>
<keyword evidence="2" id="KW-1133">Transmembrane helix</keyword>
<dbReference type="Proteomes" id="UP000076927">
    <property type="component" value="Chromosome"/>
</dbReference>
<keyword evidence="2" id="KW-0472">Membrane</keyword>
<dbReference type="RefSeq" id="WP_068606419.1">
    <property type="nucleotide sequence ID" value="NZ_CP011388.1"/>
</dbReference>
<protein>
    <submittedName>
        <fullName evidence="3">Uncharacterized protein</fullName>
    </submittedName>
</protein>
<dbReference type="AlphaFoldDB" id="A0A172TI17"/>
<evidence type="ECO:0000313" key="3">
    <source>
        <dbReference type="EMBL" id="ANE46699.1"/>
    </source>
</evidence>